<dbReference type="EMBL" id="CP163439">
    <property type="protein sequence ID" value="XDQ39456.1"/>
    <property type="molecule type" value="Genomic_DNA"/>
</dbReference>
<evidence type="ECO:0008006" key="2">
    <source>
        <dbReference type="Google" id="ProtNLM"/>
    </source>
</evidence>
<gene>
    <name evidence="1" type="ORF">AB5J49_42310</name>
</gene>
<proteinExistence type="predicted"/>
<evidence type="ECO:0000313" key="1">
    <source>
        <dbReference type="EMBL" id="XDQ39456.1"/>
    </source>
</evidence>
<name>A0AB39QAQ0_9ACTN</name>
<protein>
    <recommendedName>
        <fullName evidence="2">Fe2OG dioxygenase domain-containing protein</fullName>
    </recommendedName>
</protein>
<accession>A0AB39QAQ0</accession>
<reference evidence="1" key="1">
    <citation type="submission" date="2024-07" db="EMBL/GenBank/DDBJ databases">
        <authorList>
            <person name="Yu S.T."/>
        </authorList>
    </citation>
    <scope>NUCLEOTIDE SEQUENCE</scope>
    <source>
        <strain evidence="1">R28</strain>
    </source>
</reference>
<organism evidence="1">
    <name type="scientific">Streptomyces sp. R28</name>
    <dbReference type="NCBI Taxonomy" id="3238628"/>
    <lineage>
        <taxon>Bacteria</taxon>
        <taxon>Bacillati</taxon>
        <taxon>Actinomycetota</taxon>
        <taxon>Actinomycetes</taxon>
        <taxon>Kitasatosporales</taxon>
        <taxon>Streptomycetaceae</taxon>
        <taxon>Streptomyces</taxon>
    </lineage>
</organism>
<sequence length="228" mass="25299">MALIAHTAQALPDETLDQLRSAVAMATRPDRLSGRSPYHYTFWYALGTPPRNLVETAVRDHLVHHIPARVREAAVGVEWWLGRLTPPYASNFEFGLHRDIGEDPRTGELVSPTLSSVMYLTEVADGPLLVFGSEPAPDAPDREFVFPAENLYVTFPGHLWHAVGNRADVHREQPAAPEHRERLTVLVNWWTYQPGDIAAEPMKQVAAAYDGSMYPELRAAGAGLQISS</sequence>
<dbReference type="AlphaFoldDB" id="A0AB39QAQ0"/>
<dbReference type="RefSeq" id="WP_369174180.1">
    <property type="nucleotide sequence ID" value="NZ_CP163439.1"/>
</dbReference>